<accession>A0ACC2BZV4</accession>
<comment type="caution">
    <text evidence="1">The sequence shown here is derived from an EMBL/GenBank/DDBJ whole genome shotgun (WGS) entry which is preliminary data.</text>
</comment>
<keyword evidence="2" id="KW-1185">Reference proteome</keyword>
<dbReference type="Proteomes" id="UP001162992">
    <property type="component" value="Chromosome 12"/>
</dbReference>
<reference evidence="2" key="1">
    <citation type="journal article" date="2024" name="Proc. Natl. Acad. Sci. U.S.A.">
        <title>Extraordinary preservation of gene collinearity over three hundred million years revealed in homosporous lycophytes.</title>
        <authorList>
            <person name="Li C."/>
            <person name="Wickell D."/>
            <person name="Kuo L.Y."/>
            <person name="Chen X."/>
            <person name="Nie B."/>
            <person name="Liao X."/>
            <person name="Peng D."/>
            <person name="Ji J."/>
            <person name="Jenkins J."/>
            <person name="Williams M."/>
            <person name="Shu S."/>
            <person name="Plott C."/>
            <person name="Barry K."/>
            <person name="Rajasekar S."/>
            <person name="Grimwood J."/>
            <person name="Han X."/>
            <person name="Sun S."/>
            <person name="Hou Z."/>
            <person name="He W."/>
            <person name="Dai G."/>
            <person name="Sun C."/>
            <person name="Schmutz J."/>
            <person name="Leebens-Mack J.H."/>
            <person name="Li F.W."/>
            <person name="Wang L."/>
        </authorList>
    </citation>
    <scope>NUCLEOTIDE SEQUENCE [LARGE SCALE GENOMIC DNA]</scope>
    <source>
        <strain evidence="2">cv. PW_Plant_1</strain>
    </source>
</reference>
<evidence type="ECO:0000313" key="2">
    <source>
        <dbReference type="Proteomes" id="UP001162992"/>
    </source>
</evidence>
<proteinExistence type="predicted"/>
<name>A0ACC2BZV4_DIPCM</name>
<protein>
    <submittedName>
        <fullName evidence="1">Uncharacterized protein</fullName>
    </submittedName>
</protein>
<evidence type="ECO:0000313" key="1">
    <source>
        <dbReference type="EMBL" id="KAJ7535308.1"/>
    </source>
</evidence>
<sequence>MRVVFSASVLPQSQSSPSAFSQLISAAADHPIYLRSLYLISEVGTSCWSHSVVLEKPQWPGEKLPDEFVWDESERPTIRHDQYLDEEIPLIDLNGLLTMEDGGASHEEMVAVMVAACKDWGVFQVINHGIPQEVVERARLQGRKLFSLPLEEKLRFERHPQAISGYGATRMTNFFRSLMWSESFTMSASPTSSISNYAMKLWPKESQEFCEAFEDYDKKLRSLAMRITELLFQGLTTKPEQNEIFNSFWGTLHMNHYPPCPRPLETMGLAPHTDSSCLTIVQQGSIGGLQIMRHGAWVSVKPHPNAFIIQVGDLLQVLTNGKLKSRLHRAVVNERSSRLSLVYFFSPPPTTIVVPLTLSQNEKSLYKPLSWREYLDVKAKLFMGALDHFTIPNNKSGSIKT</sequence>
<gene>
    <name evidence="1" type="ORF">O6H91_12G027200</name>
</gene>
<dbReference type="EMBL" id="CM055103">
    <property type="protein sequence ID" value="KAJ7535308.1"/>
    <property type="molecule type" value="Genomic_DNA"/>
</dbReference>
<organism evidence="1 2">
    <name type="scientific">Diphasiastrum complanatum</name>
    <name type="common">Issler's clubmoss</name>
    <name type="synonym">Lycopodium complanatum</name>
    <dbReference type="NCBI Taxonomy" id="34168"/>
    <lineage>
        <taxon>Eukaryota</taxon>
        <taxon>Viridiplantae</taxon>
        <taxon>Streptophyta</taxon>
        <taxon>Embryophyta</taxon>
        <taxon>Tracheophyta</taxon>
        <taxon>Lycopodiopsida</taxon>
        <taxon>Lycopodiales</taxon>
        <taxon>Lycopodiaceae</taxon>
        <taxon>Lycopodioideae</taxon>
        <taxon>Diphasiastrum</taxon>
    </lineage>
</organism>